<protein>
    <submittedName>
        <fullName evidence="1">Uncharacterized protein</fullName>
    </submittedName>
</protein>
<proteinExistence type="predicted"/>
<keyword evidence="2" id="KW-1185">Reference proteome</keyword>
<name>A0ABQ1TKF6_9BACT</name>
<reference evidence="2" key="1">
    <citation type="journal article" date="2019" name="Int. J. Syst. Evol. Microbiol.">
        <title>The Global Catalogue of Microorganisms (GCM) 10K type strain sequencing project: providing services to taxonomists for standard genome sequencing and annotation.</title>
        <authorList>
            <consortium name="The Broad Institute Genomics Platform"/>
            <consortium name="The Broad Institute Genome Sequencing Center for Infectious Disease"/>
            <person name="Wu L."/>
            <person name="Ma J."/>
        </authorList>
    </citation>
    <scope>NUCLEOTIDE SEQUENCE [LARGE SCALE GENOMIC DNA]</scope>
    <source>
        <strain evidence="2">CGMCC 1.15197</strain>
    </source>
</reference>
<dbReference type="SUPFAM" id="SSF50956">
    <property type="entry name" value="Thermostable phytase (3-phytase)"/>
    <property type="match status" value="1"/>
</dbReference>
<organism evidence="1 2">
    <name type="scientific">Hymenobacter cavernae</name>
    <dbReference type="NCBI Taxonomy" id="2044852"/>
    <lineage>
        <taxon>Bacteria</taxon>
        <taxon>Pseudomonadati</taxon>
        <taxon>Bacteroidota</taxon>
        <taxon>Cytophagia</taxon>
        <taxon>Cytophagales</taxon>
        <taxon>Hymenobacteraceae</taxon>
        <taxon>Hymenobacter</taxon>
    </lineage>
</organism>
<dbReference type="RefSeq" id="WP_188810331.1">
    <property type="nucleotide sequence ID" value="NZ_BMHT01000001.1"/>
</dbReference>
<comment type="caution">
    <text evidence="1">The sequence shown here is derived from an EMBL/GenBank/DDBJ whole genome shotgun (WGS) entry which is preliminary data.</text>
</comment>
<evidence type="ECO:0000313" key="2">
    <source>
        <dbReference type="Proteomes" id="UP000632273"/>
    </source>
</evidence>
<accession>A0ABQ1TKF6</accession>
<dbReference type="Proteomes" id="UP000632273">
    <property type="component" value="Unassembled WGS sequence"/>
</dbReference>
<dbReference type="EMBL" id="BMHT01000001">
    <property type="protein sequence ID" value="GGE96073.1"/>
    <property type="molecule type" value="Genomic_DNA"/>
</dbReference>
<sequence>MVPPVLFLLRDKLFPIAVFVQSVFCGCAKDQGRGNFEKVRKDYTVQQVGRMQKHDVVESSGFELANPEGDLWTHADGGNTARLYKVTPQGDLLQTLNLAPLVNIDWEDLAQDDEGRLYIGDFGNNQNKRQNLVIYRLSGLPQKPTIDTIHFRYPDQRTFPPKKVARNFDCEAFFYRQDSLYLFTKNRGEGHWVKEYVLPARPGRHTAILVDSIQINTWITGADISPDGHTVALLGYGHIYLIERQPGRKLFDGLKSCLPIPSSGQAEALVFVNNHDFVFSNEKGKIFRAQKPGGEVKQ</sequence>
<gene>
    <name evidence="1" type="ORF">GCM10011383_03530</name>
</gene>
<evidence type="ECO:0000313" key="1">
    <source>
        <dbReference type="EMBL" id="GGE96073.1"/>
    </source>
</evidence>